<evidence type="ECO:0000313" key="2">
    <source>
        <dbReference type="Proteomes" id="UP001198962"/>
    </source>
</evidence>
<sequence length="185" mass="22018">MEHKAWHHFLTITQHKILVMENCFRVGLYRQGLLHDLSKYSPTEFLTGVRYYQGTRSPNAAERDEKGYSSAWLHHKGRNKHHFEYWIDFSKTAGGMAGCKMPVNYLVEMVMDRIAACRVYRGKDYTSASPWEYYQHEMPYLDGYMHPDTKAELEKILIMLRDQGERKAFSYMRYLLKQGDYRVKK</sequence>
<proteinExistence type="predicted"/>
<comment type="caution">
    <text evidence="1">The sequence shown here is derived from an EMBL/GenBank/DDBJ whole genome shotgun (WGS) entry which is preliminary data.</text>
</comment>
<accession>A0AAE3ALE2</accession>
<organism evidence="1 2">
    <name type="scientific">Brotaphodocola catenula</name>
    <dbReference type="NCBI Taxonomy" id="2885361"/>
    <lineage>
        <taxon>Bacteria</taxon>
        <taxon>Bacillati</taxon>
        <taxon>Bacillota</taxon>
        <taxon>Clostridia</taxon>
        <taxon>Lachnospirales</taxon>
        <taxon>Lachnospiraceae</taxon>
        <taxon>Brotaphodocola</taxon>
    </lineage>
</organism>
<name>A0AAE3ALE2_9FIRM</name>
<protein>
    <submittedName>
        <fullName evidence="1">DUF5662 family protein</fullName>
    </submittedName>
</protein>
<dbReference type="Pfam" id="PF18907">
    <property type="entry name" value="DUF5662"/>
    <property type="match status" value="1"/>
</dbReference>
<evidence type="ECO:0000313" key="1">
    <source>
        <dbReference type="EMBL" id="MCC2163746.1"/>
    </source>
</evidence>
<dbReference type="InterPro" id="IPR043721">
    <property type="entry name" value="DUF5662"/>
</dbReference>
<dbReference type="AlphaFoldDB" id="A0AAE3ALE2"/>
<reference evidence="1" key="1">
    <citation type="submission" date="2021-10" db="EMBL/GenBank/DDBJ databases">
        <title>Anaerobic single-cell dispensing facilitates the cultivation of human gut bacteria.</title>
        <authorList>
            <person name="Afrizal A."/>
        </authorList>
    </citation>
    <scope>NUCLEOTIDE SEQUENCE</scope>
    <source>
        <strain evidence="1">CLA-AA-H274</strain>
    </source>
</reference>
<keyword evidence="2" id="KW-1185">Reference proteome</keyword>
<gene>
    <name evidence="1" type="ORF">LKD32_02425</name>
</gene>
<dbReference type="EMBL" id="JAJEPU010000004">
    <property type="protein sequence ID" value="MCC2163746.1"/>
    <property type="molecule type" value="Genomic_DNA"/>
</dbReference>
<dbReference type="RefSeq" id="WP_177977351.1">
    <property type="nucleotide sequence ID" value="NZ_JAJEPU010000004.1"/>
</dbReference>
<dbReference type="Proteomes" id="UP001198962">
    <property type="component" value="Unassembled WGS sequence"/>
</dbReference>